<dbReference type="Proteomes" id="UP000887540">
    <property type="component" value="Unplaced"/>
</dbReference>
<sequence>MLNSYCINRYSKTLSGSQEEIAVFMDMTALLTELLTRIDSGNGSPEEIQLALDAIYSVLSVQPSNFHRHQPFWNFFNSELIPSMLCLIQTSGETAAPKTSILHRSLHRKESKKPQRINIFAVADSPRSFYQVCEQVIRLLAQVPDAQDVWVEFLRTILLTPPATKRTETLKLLKRLLTNQHRLTELLELMASDSSVWPILIECIEECAKCENEVAVEAVRSINSLLESINMLIERPEVLEEFSDLFYTKICEKNANIEAEEENRITEAIHKASSGSSHLPKTSSIDEESKSVDNFLEKLRKELPRWIELTTKNHVDQNIQQFAARIVHENATADENNTSESQFLNCDAIYLTTYSVLSFCLRFRESTISKEWLLEQVKGAGCMAYVDTKWLAVVQARVLNENILDEVQIPLHCALIDLIEDYDGYNKRLLSKDVRKEEPSNSTDIKDETDNSTDMKTIAFQTWSKRLIRSCWRTITEILTRFPLKVSKKSSHEKTIVDGTEASLESMRTLCTTLLNFKLDKEVLWLYEKLGEHVTDLEELREFIVKNADSKKVFPMTRLDALGMDLLLDNAIQCGTLSNACWKYVVRGIQYATELERYLFRITKNSNTGYDVAEKGLRELLENFGQNELPVPIVGKILDELMLKIDCLLDTAVKTLNLNSICSFLAIMVSSNEDILKYSDSQIDRALESCNIIQRISRLVVGSSTRPLVHRMKIWCTTKEHFVELTREKFPEEVSKRAISSLHDCIKALLQKETPGFCFNQILFNAFQNVLCVEVCKPETQEHVVAILSTFIQECPEMIGSGWKPLLGAVKAVRISTEIVEGEPKISHTNQAVLHFFKSYIELEKPEILMATLPEFFQCLINYLQTQDSNLEDQEVCETAFAFVLQIQGILLKYFEEDVPAQEHLIKRIREREKAHLFVEEAYMQKVEHSFMPLLAKTLVEAPQFGVFPSQLDNTSKKPFPYFPWHNMNDRQMAICELILNMVEQLSSLVVTCIPQLHQKLLFDLSQFVSTIKTTALGMPFGVYSLCTIILPTLQKWVQREKYGFLSSIEVKNTSIRNLKQATGAFTELIADYIKEFSGKAF</sequence>
<accession>A0A914C014</accession>
<protein>
    <submittedName>
        <fullName evidence="3">Mon2/Sec7/BIG1-like HDS domain-containing protein</fullName>
    </submittedName>
</protein>
<dbReference type="Pfam" id="PF09324">
    <property type="entry name" value="Sec7-like_HDS"/>
    <property type="match status" value="1"/>
</dbReference>
<dbReference type="InterPro" id="IPR015403">
    <property type="entry name" value="Mon2/Sec7/BIG1-like_HDS"/>
</dbReference>
<organism evidence="2 3">
    <name type="scientific">Acrobeloides nanus</name>
    <dbReference type="NCBI Taxonomy" id="290746"/>
    <lineage>
        <taxon>Eukaryota</taxon>
        <taxon>Metazoa</taxon>
        <taxon>Ecdysozoa</taxon>
        <taxon>Nematoda</taxon>
        <taxon>Chromadorea</taxon>
        <taxon>Rhabditida</taxon>
        <taxon>Tylenchina</taxon>
        <taxon>Cephalobomorpha</taxon>
        <taxon>Cephaloboidea</taxon>
        <taxon>Cephalobidae</taxon>
        <taxon>Acrobeloides</taxon>
    </lineage>
</organism>
<evidence type="ECO:0000259" key="1">
    <source>
        <dbReference type="Pfam" id="PF09324"/>
    </source>
</evidence>
<keyword evidence="2" id="KW-1185">Reference proteome</keyword>
<dbReference type="AlphaFoldDB" id="A0A914C014"/>
<dbReference type="SUPFAM" id="SSF48371">
    <property type="entry name" value="ARM repeat"/>
    <property type="match status" value="1"/>
</dbReference>
<evidence type="ECO:0000313" key="3">
    <source>
        <dbReference type="WBParaSite" id="ACRNAN_Path_1402.g5500.t1"/>
    </source>
</evidence>
<evidence type="ECO:0000313" key="2">
    <source>
        <dbReference type="Proteomes" id="UP000887540"/>
    </source>
</evidence>
<name>A0A914C014_9BILA</name>
<dbReference type="InterPro" id="IPR016024">
    <property type="entry name" value="ARM-type_fold"/>
</dbReference>
<feature type="domain" description="Mon2/Sec7/BIG1-like HDS" evidence="1">
    <location>
        <begin position="748"/>
        <end position="814"/>
    </location>
</feature>
<dbReference type="WBParaSite" id="ACRNAN_Path_1402.g5500.t1">
    <property type="protein sequence ID" value="ACRNAN_Path_1402.g5500.t1"/>
    <property type="gene ID" value="ACRNAN_Path_1402.g5500"/>
</dbReference>
<reference evidence="3" key="1">
    <citation type="submission" date="2022-11" db="UniProtKB">
        <authorList>
            <consortium name="WormBaseParasite"/>
        </authorList>
    </citation>
    <scope>IDENTIFICATION</scope>
</reference>
<proteinExistence type="predicted"/>